<dbReference type="InterPro" id="IPR001465">
    <property type="entry name" value="Malate_synthase_TIM"/>
</dbReference>
<proteinExistence type="inferred from homology"/>
<evidence type="ECO:0000256" key="4">
    <source>
        <dbReference type="ARBA" id="ARBA00022532"/>
    </source>
</evidence>
<dbReference type="PIRSF" id="PIRSF001363">
    <property type="entry name" value="Malate_synth"/>
    <property type="match status" value="1"/>
</dbReference>
<keyword evidence="4 9" id="KW-0816">Tricarboxylic acid cycle</keyword>
<dbReference type="EMBL" id="BMGP01000001">
    <property type="protein sequence ID" value="GGF11955.1"/>
    <property type="molecule type" value="Genomic_DNA"/>
</dbReference>
<dbReference type="FunFam" id="3.20.20.360:FF:000001">
    <property type="entry name" value="Malate synthase"/>
    <property type="match status" value="1"/>
</dbReference>
<keyword evidence="14" id="KW-1185">Reference proteome</keyword>
<evidence type="ECO:0000256" key="1">
    <source>
        <dbReference type="ARBA" id="ARBA00006394"/>
    </source>
</evidence>
<dbReference type="EC" id="2.3.3.9" evidence="2 9"/>
<dbReference type="Proteomes" id="UP000598775">
    <property type="component" value="Unassembled WGS sequence"/>
</dbReference>
<comment type="caution">
    <text evidence="13">The sequence shown here is derived from an EMBL/GenBank/DDBJ whole genome shotgun (WGS) entry which is preliminary data.</text>
</comment>
<feature type="domain" description="Malate synthase N-terminal" evidence="11">
    <location>
        <begin position="8"/>
        <end position="67"/>
    </location>
</feature>
<dbReference type="PROSITE" id="PS00510">
    <property type="entry name" value="MALATE_SYNTHASE"/>
    <property type="match status" value="1"/>
</dbReference>
<dbReference type="NCBIfam" id="TIGR01344">
    <property type="entry name" value="malate_syn_A"/>
    <property type="match status" value="1"/>
</dbReference>
<dbReference type="FunFam" id="1.20.1220.12:FF:000001">
    <property type="entry name" value="Malate synthase"/>
    <property type="match status" value="1"/>
</dbReference>
<dbReference type="InterPro" id="IPR048355">
    <property type="entry name" value="MS_C"/>
</dbReference>
<dbReference type="InterPro" id="IPR048356">
    <property type="entry name" value="MS_N"/>
</dbReference>
<sequence length="544" mass="61090">MSAHTRIEIHGPEEARFDEILTPDALAFVARLHDQFAHRRQERLHERMRRRLAVENGRDFHFLAETAPVRSDASWRVAGAGPGLEDRRVEITGPVDRESAVKALNSGAKAWGADLEDATSPTWINIIDGQLTLFDAVRRQLAYTDDDGEIRRLHTGELPTIVMRPRGWHLVEKHVKFTDRAGQRQAASASLVDFGLYLFHNAQKLIDSGKGPYFYLPKLEDHLEARLWDDIFTFSENALGLAHGTIRATVLIETISAAFEMEEILFELREHCAGLNAGRWDYLFSFIKAYRERGRQFVFPDRTSITMTVPFMRSYTELLVSTCHKRGAYAIGGMSAFIPDAAKPELTQESLARVSEDKNREVNDGFDGTWVANPALILTARAEFDAVLGSHPNQIERQRPEVQVTAEQLLDVRSLDKVVTDAGVRSNVSVALRYIESWLRGIGAVELENIVADASAAEISRAQLWQWIHYSTVTAEGTRITTESVIAELDEQVRTAERFDGDQFDAAADIVRLVALEEDFPTYLTIPAYAHYLVDISAPEAMAA</sequence>
<dbReference type="GO" id="GO:0006099">
    <property type="term" value="P:tricarboxylic acid cycle"/>
    <property type="evidence" value="ECO:0007669"/>
    <property type="project" value="UniProtKB-KW"/>
</dbReference>
<dbReference type="PANTHER" id="PTHR42902">
    <property type="entry name" value="MALATE SYNTHASE"/>
    <property type="match status" value="1"/>
</dbReference>
<dbReference type="Pfam" id="PF20656">
    <property type="entry name" value="MS_N"/>
    <property type="match status" value="1"/>
</dbReference>
<name>A0A917B1J5_9MICO</name>
<dbReference type="InterPro" id="IPR019830">
    <property type="entry name" value="Malate_synthase_CS"/>
</dbReference>
<dbReference type="InterPro" id="IPR006252">
    <property type="entry name" value="Malate_synthA"/>
</dbReference>
<evidence type="ECO:0000256" key="8">
    <source>
        <dbReference type="PIRSR" id="PIRSR001363-1"/>
    </source>
</evidence>
<comment type="pathway">
    <text evidence="9">Carbohydrate metabolism; glyoxylate cycle; (S)-malate from isocitrate: step 2/2.</text>
</comment>
<dbReference type="GO" id="GO:0005737">
    <property type="term" value="C:cytoplasm"/>
    <property type="evidence" value="ECO:0007669"/>
    <property type="project" value="TreeGrafter"/>
</dbReference>
<accession>A0A917B1J5</accession>
<organism evidence="13 14">
    <name type="scientific">Subtercola lobariae</name>
    <dbReference type="NCBI Taxonomy" id="1588641"/>
    <lineage>
        <taxon>Bacteria</taxon>
        <taxon>Bacillati</taxon>
        <taxon>Actinomycetota</taxon>
        <taxon>Actinomycetes</taxon>
        <taxon>Micrococcales</taxon>
        <taxon>Microbacteriaceae</taxon>
        <taxon>Subtercola</taxon>
    </lineage>
</organism>
<evidence type="ECO:0000256" key="5">
    <source>
        <dbReference type="ARBA" id="ARBA00022679"/>
    </source>
</evidence>
<evidence type="ECO:0000313" key="14">
    <source>
        <dbReference type="Proteomes" id="UP000598775"/>
    </source>
</evidence>
<gene>
    <name evidence="13" type="primary">aceB</name>
    <name evidence="13" type="ORF">GCM10011399_02330</name>
</gene>
<dbReference type="RefSeq" id="WP_188672399.1">
    <property type="nucleotide sequence ID" value="NZ_BMGP01000001.1"/>
</dbReference>
<keyword evidence="5 9" id="KW-0808">Transferase</keyword>
<feature type="domain" description="Malate synthase TIM barrel" evidence="10">
    <location>
        <begin position="160"/>
        <end position="411"/>
    </location>
</feature>
<keyword evidence="3 9" id="KW-0329">Glyoxylate bypass</keyword>
<evidence type="ECO:0000259" key="11">
    <source>
        <dbReference type="Pfam" id="PF20656"/>
    </source>
</evidence>
<dbReference type="InterPro" id="IPR046363">
    <property type="entry name" value="MS_N_TIM-barrel_dom"/>
</dbReference>
<comment type="similarity">
    <text evidence="1 9">Belongs to the malate synthase family.</text>
</comment>
<evidence type="ECO:0000256" key="7">
    <source>
        <dbReference type="ARBA" id="ARBA00068441"/>
    </source>
</evidence>
<dbReference type="InterPro" id="IPR044856">
    <property type="entry name" value="Malate_synth_C_sf"/>
</dbReference>
<dbReference type="Gene3D" id="1.20.1220.12">
    <property type="entry name" value="Malate synthase, domain III"/>
    <property type="match status" value="1"/>
</dbReference>
<feature type="active site" description="Proton acceptor" evidence="8">
    <location>
        <position position="164"/>
    </location>
</feature>
<reference evidence="13 14" key="1">
    <citation type="journal article" date="2014" name="Int. J. Syst. Evol. Microbiol.">
        <title>Complete genome sequence of Corynebacterium casei LMG S-19264T (=DSM 44701T), isolated from a smear-ripened cheese.</title>
        <authorList>
            <consortium name="US DOE Joint Genome Institute (JGI-PGF)"/>
            <person name="Walter F."/>
            <person name="Albersmeier A."/>
            <person name="Kalinowski J."/>
            <person name="Ruckert C."/>
        </authorList>
    </citation>
    <scope>NUCLEOTIDE SEQUENCE [LARGE SCALE GENOMIC DNA]</scope>
    <source>
        <strain evidence="13 14">CGMCC 1.12976</strain>
    </source>
</reference>
<dbReference type="PANTHER" id="PTHR42902:SF1">
    <property type="entry name" value="MALATE SYNTHASE 1-RELATED"/>
    <property type="match status" value="1"/>
</dbReference>
<dbReference type="SUPFAM" id="SSF51645">
    <property type="entry name" value="Malate synthase G"/>
    <property type="match status" value="1"/>
</dbReference>
<evidence type="ECO:0000256" key="2">
    <source>
        <dbReference type="ARBA" id="ARBA00012636"/>
    </source>
</evidence>
<dbReference type="GO" id="GO:0006097">
    <property type="term" value="P:glyoxylate cycle"/>
    <property type="evidence" value="ECO:0007669"/>
    <property type="project" value="UniProtKB-KW"/>
</dbReference>
<evidence type="ECO:0000259" key="10">
    <source>
        <dbReference type="Pfam" id="PF01274"/>
    </source>
</evidence>
<evidence type="ECO:0000256" key="9">
    <source>
        <dbReference type="RuleBase" id="RU000555"/>
    </source>
</evidence>
<feature type="active site" description="Proton donor" evidence="8">
    <location>
        <position position="453"/>
    </location>
</feature>
<dbReference type="Pfam" id="PF01274">
    <property type="entry name" value="MS_TIM-barrel"/>
    <property type="match status" value="1"/>
</dbReference>
<comment type="catalytic activity">
    <reaction evidence="6 9">
        <text>glyoxylate + acetyl-CoA + H2O = (S)-malate + CoA + H(+)</text>
        <dbReference type="Rhea" id="RHEA:18181"/>
        <dbReference type="ChEBI" id="CHEBI:15377"/>
        <dbReference type="ChEBI" id="CHEBI:15378"/>
        <dbReference type="ChEBI" id="CHEBI:15589"/>
        <dbReference type="ChEBI" id="CHEBI:36655"/>
        <dbReference type="ChEBI" id="CHEBI:57287"/>
        <dbReference type="ChEBI" id="CHEBI:57288"/>
        <dbReference type="EC" id="2.3.3.9"/>
    </reaction>
</comment>
<evidence type="ECO:0000256" key="6">
    <source>
        <dbReference type="ARBA" id="ARBA00047918"/>
    </source>
</evidence>
<dbReference type="Pfam" id="PF20659">
    <property type="entry name" value="MS_C"/>
    <property type="match status" value="1"/>
</dbReference>
<dbReference type="GO" id="GO:0004474">
    <property type="term" value="F:malate synthase activity"/>
    <property type="evidence" value="ECO:0007669"/>
    <property type="project" value="UniProtKB-EC"/>
</dbReference>
<dbReference type="Gene3D" id="3.20.20.360">
    <property type="entry name" value="Malate synthase, domain 3"/>
    <property type="match status" value="1"/>
</dbReference>
<evidence type="ECO:0000259" key="12">
    <source>
        <dbReference type="Pfam" id="PF20659"/>
    </source>
</evidence>
<protein>
    <recommendedName>
        <fullName evidence="7 9">Malate synthase</fullName>
        <ecNumber evidence="2 9">2.3.3.9</ecNumber>
    </recommendedName>
</protein>
<dbReference type="InterPro" id="IPR011076">
    <property type="entry name" value="Malate_synth_sf"/>
</dbReference>
<dbReference type="AlphaFoldDB" id="A0A917B1J5"/>
<evidence type="ECO:0000256" key="3">
    <source>
        <dbReference type="ARBA" id="ARBA00022435"/>
    </source>
</evidence>
<evidence type="ECO:0000313" key="13">
    <source>
        <dbReference type="EMBL" id="GGF11955.1"/>
    </source>
</evidence>
<feature type="domain" description="Malate synthase C-terminal" evidence="12">
    <location>
        <begin position="420"/>
        <end position="530"/>
    </location>
</feature>